<dbReference type="PANTHER" id="PTHR45663:SF11">
    <property type="entry name" value="GEO12009P1"/>
    <property type="match status" value="1"/>
</dbReference>
<dbReference type="PIRSF" id="PIRSF000077">
    <property type="entry name" value="Thioredoxin"/>
    <property type="match status" value="1"/>
</dbReference>
<reference evidence="10 11" key="1">
    <citation type="journal article" date="2021" name="Int. J. Syst. Evol. Microbiol.">
        <title>Clostridium zeae sp. nov., isolated from corn silage.</title>
        <authorList>
            <person name="Kobayashi H."/>
            <person name="Tanizawa Y."/>
            <person name="Yagura M."/>
            <person name="Sakamoto M."/>
            <person name="Ohkuma M."/>
            <person name="Tohno M."/>
        </authorList>
    </citation>
    <scope>NUCLEOTIDE SEQUENCE [LARGE SCALE GENOMIC DNA]</scope>
    <source>
        <strain evidence="10 11">CSC2</strain>
    </source>
</reference>
<evidence type="ECO:0000256" key="7">
    <source>
        <dbReference type="NCBIfam" id="TIGR01068"/>
    </source>
</evidence>
<comment type="similarity">
    <text evidence="1 8">Belongs to the thioredoxin family.</text>
</comment>
<dbReference type="InterPro" id="IPR017937">
    <property type="entry name" value="Thioredoxin_CS"/>
</dbReference>
<evidence type="ECO:0000256" key="4">
    <source>
        <dbReference type="ARBA" id="ARBA00022982"/>
    </source>
</evidence>
<name>A0ABQ1EDA3_9CLOT</name>
<dbReference type="Pfam" id="PF00085">
    <property type="entry name" value="Thioredoxin"/>
    <property type="match status" value="1"/>
</dbReference>
<evidence type="ECO:0000313" key="11">
    <source>
        <dbReference type="Proteomes" id="UP000663802"/>
    </source>
</evidence>
<dbReference type="Gene3D" id="3.40.30.10">
    <property type="entry name" value="Glutaredoxin"/>
    <property type="match status" value="1"/>
</dbReference>
<keyword evidence="6" id="KW-0676">Redox-active center</keyword>
<evidence type="ECO:0000256" key="3">
    <source>
        <dbReference type="ARBA" id="ARBA00022448"/>
    </source>
</evidence>
<protein>
    <recommendedName>
        <fullName evidence="2 7">Thioredoxin</fullName>
    </recommendedName>
</protein>
<dbReference type="CDD" id="cd02947">
    <property type="entry name" value="TRX_family"/>
    <property type="match status" value="1"/>
</dbReference>
<keyword evidence="4" id="KW-0249">Electron transport</keyword>
<dbReference type="PROSITE" id="PS51352">
    <property type="entry name" value="THIOREDOXIN_2"/>
    <property type="match status" value="1"/>
</dbReference>
<evidence type="ECO:0000313" key="10">
    <source>
        <dbReference type="EMBL" id="GFZ32782.1"/>
    </source>
</evidence>
<evidence type="ECO:0000256" key="1">
    <source>
        <dbReference type="ARBA" id="ARBA00008987"/>
    </source>
</evidence>
<accession>A0ABQ1EDA3</accession>
<dbReference type="EMBL" id="BMBA01000003">
    <property type="protein sequence ID" value="GFZ32782.1"/>
    <property type="molecule type" value="Genomic_DNA"/>
</dbReference>
<dbReference type="RefSeq" id="WP_206871047.1">
    <property type="nucleotide sequence ID" value="NZ_BMBA01000003.1"/>
</dbReference>
<dbReference type="InterPro" id="IPR013766">
    <property type="entry name" value="Thioredoxin_domain"/>
</dbReference>
<keyword evidence="5" id="KW-1015">Disulfide bond</keyword>
<evidence type="ECO:0000256" key="6">
    <source>
        <dbReference type="ARBA" id="ARBA00023284"/>
    </source>
</evidence>
<dbReference type="InterPro" id="IPR036249">
    <property type="entry name" value="Thioredoxin-like_sf"/>
</dbReference>
<evidence type="ECO:0000259" key="9">
    <source>
        <dbReference type="PROSITE" id="PS51352"/>
    </source>
</evidence>
<gene>
    <name evidence="10" type="ORF">CSC2_33080</name>
</gene>
<dbReference type="NCBIfam" id="TIGR01068">
    <property type="entry name" value="thioredoxin"/>
    <property type="match status" value="1"/>
</dbReference>
<evidence type="ECO:0000256" key="8">
    <source>
        <dbReference type="PIRNR" id="PIRNR000077"/>
    </source>
</evidence>
<dbReference type="PROSITE" id="PS00194">
    <property type="entry name" value="THIOREDOXIN_1"/>
    <property type="match status" value="1"/>
</dbReference>
<dbReference type="SUPFAM" id="SSF52833">
    <property type="entry name" value="Thioredoxin-like"/>
    <property type="match status" value="1"/>
</dbReference>
<proteinExistence type="inferred from homology"/>
<evidence type="ECO:0000256" key="2">
    <source>
        <dbReference type="ARBA" id="ARBA00020570"/>
    </source>
</evidence>
<comment type="caution">
    <text evidence="10">The sequence shown here is derived from an EMBL/GenBank/DDBJ whole genome shotgun (WGS) entry which is preliminary data.</text>
</comment>
<feature type="domain" description="Thioredoxin" evidence="9">
    <location>
        <begin position="1"/>
        <end position="104"/>
    </location>
</feature>
<keyword evidence="3" id="KW-0813">Transport</keyword>
<organism evidence="10 11">
    <name type="scientific">Clostridium zeae</name>
    <dbReference type="NCBI Taxonomy" id="2759022"/>
    <lineage>
        <taxon>Bacteria</taxon>
        <taxon>Bacillati</taxon>
        <taxon>Bacillota</taxon>
        <taxon>Clostridia</taxon>
        <taxon>Eubacteriales</taxon>
        <taxon>Clostridiaceae</taxon>
        <taxon>Clostridium</taxon>
    </lineage>
</organism>
<keyword evidence="11" id="KW-1185">Reference proteome</keyword>
<dbReference type="PRINTS" id="PR00421">
    <property type="entry name" value="THIOREDOXIN"/>
</dbReference>
<sequence>MVKHVEEKDFNEIVLENNQLVLVDFWATWCGPCKMIAPILEQLSEDMTDVTFVKVDVDNNPGLADKYDISSIPTIILFKGGNQVDKITGFRPKNDLVNIINRNL</sequence>
<dbReference type="PANTHER" id="PTHR45663">
    <property type="entry name" value="GEO12009P1"/>
    <property type="match status" value="1"/>
</dbReference>
<evidence type="ECO:0000256" key="5">
    <source>
        <dbReference type="ARBA" id="ARBA00023157"/>
    </source>
</evidence>
<dbReference type="Proteomes" id="UP000663802">
    <property type="component" value="Unassembled WGS sequence"/>
</dbReference>
<dbReference type="InterPro" id="IPR005746">
    <property type="entry name" value="Thioredoxin"/>
</dbReference>